<protein>
    <submittedName>
        <fullName evidence="6">Expansin family</fullName>
    </submittedName>
</protein>
<dbReference type="InParanoid" id="A0A286U4T0"/>
<dbReference type="PANTHER" id="PTHR31836:SF28">
    <property type="entry name" value="SRCR DOMAIN-CONTAINING PROTEIN-RELATED"/>
    <property type="match status" value="1"/>
</dbReference>
<keyword evidence="3" id="KW-0964">Secreted</keyword>
<feature type="chain" id="PRO_5013944389" evidence="5">
    <location>
        <begin position="25"/>
        <end position="145"/>
    </location>
</feature>
<sequence length="145" mass="15967">MILPTSAGMTIIFTLLCFPLLVFSSPISSGNFDHHKRVIAANSHSLAKRFDNARYTWYDITTGETACGQWYQKSDYVVALDAQQYGGGENCFKQISISANGKTTTAQIVDECPSCPWGALDVSEGLFEFFAPLDAGEIYGSWNFI</sequence>
<evidence type="ECO:0000313" key="6">
    <source>
        <dbReference type="EMBL" id="PAV14606.1"/>
    </source>
</evidence>
<dbReference type="AlphaFoldDB" id="A0A286U4T0"/>
<dbReference type="InterPro" id="IPR051477">
    <property type="entry name" value="Expansin_CellWall"/>
</dbReference>
<dbReference type="InterPro" id="IPR036908">
    <property type="entry name" value="RlpA-like_sf"/>
</dbReference>
<reference evidence="6 7" key="1">
    <citation type="journal article" date="2017" name="Mol. Ecol.">
        <title>Comparative and population genomic landscape of Phellinus noxius: A hypervariable fungus causing root rot in trees.</title>
        <authorList>
            <person name="Chung C.L."/>
            <person name="Lee T.J."/>
            <person name="Akiba M."/>
            <person name="Lee H.H."/>
            <person name="Kuo T.H."/>
            <person name="Liu D."/>
            <person name="Ke H.M."/>
            <person name="Yokoi T."/>
            <person name="Roa M.B."/>
            <person name="Lu M.J."/>
            <person name="Chang Y.Y."/>
            <person name="Ann P.J."/>
            <person name="Tsai J.N."/>
            <person name="Chen C.Y."/>
            <person name="Tzean S.S."/>
            <person name="Ota Y."/>
            <person name="Hattori T."/>
            <person name="Sahashi N."/>
            <person name="Liou R.F."/>
            <person name="Kikuchi T."/>
            <person name="Tsai I.J."/>
        </authorList>
    </citation>
    <scope>NUCLEOTIDE SEQUENCE [LARGE SCALE GENOMIC DNA]</scope>
    <source>
        <strain evidence="6 7">FFPRI411160</strain>
    </source>
</reference>
<evidence type="ECO:0000256" key="2">
    <source>
        <dbReference type="ARBA" id="ARBA00005592"/>
    </source>
</evidence>
<evidence type="ECO:0000256" key="1">
    <source>
        <dbReference type="ARBA" id="ARBA00004613"/>
    </source>
</evidence>
<accession>A0A286U4T0</accession>
<proteinExistence type="inferred from homology"/>
<evidence type="ECO:0000256" key="3">
    <source>
        <dbReference type="ARBA" id="ARBA00022525"/>
    </source>
</evidence>
<dbReference type="PANTHER" id="PTHR31836">
    <property type="match status" value="1"/>
</dbReference>
<dbReference type="InterPro" id="IPR039271">
    <property type="entry name" value="Kiwellin-like"/>
</dbReference>
<dbReference type="GO" id="GO:0005576">
    <property type="term" value="C:extracellular region"/>
    <property type="evidence" value="ECO:0007669"/>
    <property type="project" value="UniProtKB-SubCell"/>
</dbReference>
<comment type="caution">
    <text evidence="6">The sequence shown here is derived from an EMBL/GenBank/DDBJ whole genome shotgun (WGS) entry which is preliminary data.</text>
</comment>
<dbReference type="Pfam" id="PF24300">
    <property type="entry name" value="KWL1"/>
    <property type="match status" value="1"/>
</dbReference>
<organism evidence="6 7">
    <name type="scientific">Pyrrhoderma noxium</name>
    <dbReference type="NCBI Taxonomy" id="2282107"/>
    <lineage>
        <taxon>Eukaryota</taxon>
        <taxon>Fungi</taxon>
        <taxon>Dikarya</taxon>
        <taxon>Basidiomycota</taxon>
        <taxon>Agaricomycotina</taxon>
        <taxon>Agaricomycetes</taxon>
        <taxon>Hymenochaetales</taxon>
        <taxon>Hymenochaetaceae</taxon>
        <taxon>Pyrrhoderma</taxon>
    </lineage>
</organism>
<dbReference type="SUPFAM" id="SSF50685">
    <property type="entry name" value="Barwin-like endoglucanases"/>
    <property type="match status" value="1"/>
</dbReference>
<dbReference type="Gene3D" id="2.40.40.10">
    <property type="entry name" value="RlpA-like domain"/>
    <property type="match status" value="1"/>
</dbReference>
<evidence type="ECO:0000256" key="5">
    <source>
        <dbReference type="SAM" id="SignalP"/>
    </source>
</evidence>
<evidence type="ECO:0000313" key="7">
    <source>
        <dbReference type="Proteomes" id="UP000217199"/>
    </source>
</evidence>
<gene>
    <name evidence="6" type="ORF">PNOK_0968400</name>
</gene>
<comment type="subcellular location">
    <subcellularLocation>
        <location evidence="1">Secreted</location>
    </subcellularLocation>
</comment>
<dbReference type="STRING" id="2282107.A0A286U4T0"/>
<dbReference type="Proteomes" id="UP000217199">
    <property type="component" value="Unassembled WGS sequence"/>
</dbReference>
<evidence type="ECO:0000256" key="4">
    <source>
        <dbReference type="ARBA" id="ARBA00022729"/>
    </source>
</evidence>
<dbReference type="OrthoDB" id="623670at2759"/>
<keyword evidence="7" id="KW-1185">Reference proteome</keyword>
<feature type="signal peptide" evidence="5">
    <location>
        <begin position="1"/>
        <end position="24"/>
    </location>
</feature>
<comment type="similarity">
    <text evidence="2">Belongs to the kiwellin family.</text>
</comment>
<dbReference type="EMBL" id="NBII01000012">
    <property type="protein sequence ID" value="PAV14606.1"/>
    <property type="molecule type" value="Genomic_DNA"/>
</dbReference>
<name>A0A286U4T0_9AGAM</name>
<dbReference type="CDD" id="cd22191">
    <property type="entry name" value="DPBB_RlpA_EXP_N-like"/>
    <property type="match status" value="1"/>
</dbReference>
<keyword evidence="4 5" id="KW-0732">Signal</keyword>